<comment type="caution">
    <text evidence="5">The sequence shown here is derived from an EMBL/GenBank/DDBJ whole genome shotgun (WGS) entry which is preliminary data.</text>
</comment>
<dbReference type="OrthoDB" id="629929at2"/>
<dbReference type="Gene3D" id="1.10.10.60">
    <property type="entry name" value="Homeodomain-like"/>
    <property type="match status" value="1"/>
</dbReference>
<dbReference type="EMBL" id="SWBQ01000003">
    <property type="protein sequence ID" value="TKC05821.1"/>
    <property type="molecule type" value="Genomic_DNA"/>
</dbReference>
<sequence>MKTRETLQDFYIMHGQDFSKAGQFNVFERGGFACSATSMLPNRRDFYKISLILKGSGVIGVADKAMNIDGNALLFMNPMVPFSWEASEEEQTGYFCLFTEEFINQNLKTESLSQSPLFKAGGNHIFFPDEESIDLLASVFRNMIKEMQSGYVNKYELLRSYIQIIMHEAMKIQPAEAFYKPVNASERITGLFLELLERQFPIDAPDQVIAFKNANEFAAQINVHTNTLNRALKESTGKTTTEIIADRILKEAKALLQFSNWDMAEIAYSLGFEHSSNFIIFFKKQTDSTPLQFRKEIGANNIQIAKETV</sequence>
<dbReference type="PROSITE" id="PS01124">
    <property type="entry name" value="HTH_ARAC_FAMILY_2"/>
    <property type="match status" value="1"/>
</dbReference>
<reference evidence="5 6" key="1">
    <citation type="submission" date="2019-04" db="EMBL/GenBank/DDBJ databases">
        <title>Pedobacter sp. RP-3-15 sp. nov., isolated from Arctic soil.</title>
        <authorList>
            <person name="Dahal R.H."/>
            <person name="Kim D.-U."/>
        </authorList>
    </citation>
    <scope>NUCLEOTIDE SEQUENCE [LARGE SCALE GENOMIC DNA]</scope>
    <source>
        <strain evidence="5 6">RP-3-15</strain>
    </source>
</reference>
<keyword evidence="3" id="KW-0804">Transcription</keyword>
<name>A0A4U1CHD5_9SPHI</name>
<organism evidence="5 6">
    <name type="scientific">Pedobacter frigoris</name>
    <dbReference type="NCBI Taxonomy" id="2571272"/>
    <lineage>
        <taxon>Bacteria</taxon>
        <taxon>Pseudomonadati</taxon>
        <taxon>Bacteroidota</taxon>
        <taxon>Sphingobacteriia</taxon>
        <taxon>Sphingobacteriales</taxon>
        <taxon>Sphingobacteriaceae</taxon>
        <taxon>Pedobacter</taxon>
    </lineage>
</organism>
<evidence type="ECO:0000256" key="1">
    <source>
        <dbReference type="ARBA" id="ARBA00023015"/>
    </source>
</evidence>
<dbReference type="Pfam" id="PF12833">
    <property type="entry name" value="HTH_18"/>
    <property type="match status" value="1"/>
</dbReference>
<dbReference type="RefSeq" id="WP_136836081.1">
    <property type="nucleotide sequence ID" value="NZ_SWBQ01000003.1"/>
</dbReference>
<evidence type="ECO:0000259" key="4">
    <source>
        <dbReference type="PROSITE" id="PS01124"/>
    </source>
</evidence>
<evidence type="ECO:0000313" key="5">
    <source>
        <dbReference type="EMBL" id="TKC05821.1"/>
    </source>
</evidence>
<keyword evidence="2" id="KW-0238">DNA-binding</keyword>
<accession>A0A4U1CHD5</accession>
<dbReference type="PANTHER" id="PTHR43280:SF32">
    <property type="entry name" value="TRANSCRIPTIONAL REGULATORY PROTEIN"/>
    <property type="match status" value="1"/>
</dbReference>
<keyword evidence="1" id="KW-0805">Transcription regulation</keyword>
<dbReference type="Proteomes" id="UP000307244">
    <property type="component" value="Unassembled WGS sequence"/>
</dbReference>
<dbReference type="Pfam" id="PF02311">
    <property type="entry name" value="AraC_binding"/>
    <property type="match status" value="1"/>
</dbReference>
<proteinExistence type="predicted"/>
<protein>
    <submittedName>
        <fullName evidence="5">AraC family transcriptional regulator</fullName>
    </submittedName>
</protein>
<dbReference type="InterPro" id="IPR037923">
    <property type="entry name" value="HTH-like"/>
</dbReference>
<evidence type="ECO:0000313" key="6">
    <source>
        <dbReference type="Proteomes" id="UP000307244"/>
    </source>
</evidence>
<gene>
    <name evidence="5" type="ORF">FA047_10760</name>
</gene>
<evidence type="ECO:0000256" key="3">
    <source>
        <dbReference type="ARBA" id="ARBA00023163"/>
    </source>
</evidence>
<dbReference type="SUPFAM" id="SSF46689">
    <property type="entry name" value="Homeodomain-like"/>
    <property type="match status" value="1"/>
</dbReference>
<feature type="domain" description="HTH araC/xylS-type" evidence="4">
    <location>
        <begin position="186"/>
        <end position="296"/>
    </location>
</feature>
<dbReference type="InterPro" id="IPR009057">
    <property type="entry name" value="Homeodomain-like_sf"/>
</dbReference>
<evidence type="ECO:0000256" key="2">
    <source>
        <dbReference type="ARBA" id="ARBA00023125"/>
    </source>
</evidence>
<dbReference type="AlphaFoldDB" id="A0A4U1CHD5"/>
<dbReference type="SUPFAM" id="SSF51215">
    <property type="entry name" value="Regulatory protein AraC"/>
    <property type="match status" value="1"/>
</dbReference>
<keyword evidence="6" id="KW-1185">Reference proteome</keyword>
<dbReference type="GO" id="GO:0003700">
    <property type="term" value="F:DNA-binding transcription factor activity"/>
    <property type="evidence" value="ECO:0007669"/>
    <property type="project" value="InterPro"/>
</dbReference>
<dbReference type="SMART" id="SM00342">
    <property type="entry name" value="HTH_ARAC"/>
    <property type="match status" value="1"/>
</dbReference>
<dbReference type="GO" id="GO:0043565">
    <property type="term" value="F:sequence-specific DNA binding"/>
    <property type="evidence" value="ECO:0007669"/>
    <property type="project" value="InterPro"/>
</dbReference>
<dbReference type="InterPro" id="IPR003313">
    <property type="entry name" value="AraC-bd"/>
</dbReference>
<dbReference type="PANTHER" id="PTHR43280">
    <property type="entry name" value="ARAC-FAMILY TRANSCRIPTIONAL REGULATOR"/>
    <property type="match status" value="1"/>
</dbReference>
<dbReference type="InterPro" id="IPR018060">
    <property type="entry name" value="HTH_AraC"/>
</dbReference>